<dbReference type="EMBL" id="JACBZY010000001">
    <property type="protein sequence ID" value="NYG99524.1"/>
    <property type="molecule type" value="Genomic_DNA"/>
</dbReference>
<dbReference type="AlphaFoldDB" id="A0A852YDZ4"/>
<dbReference type="Proteomes" id="UP000553888">
    <property type="component" value="Unassembled WGS sequence"/>
</dbReference>
<reference evidence="1 2" key="1">
    <citation type="submission" date="2020-07" db="EMBL/GenBank/DDBJ databases">
        <title>Sequencing the genomes of 1000 actinobacteria strains.</title>
        <authorList>
            <person name="Klenk H.-P."/>
        </authorList>
    </citation>
    <scope>NUCLEOTIDE SEQUENCE [LARGE SCALE GENOMIC DNA]</scope>
    <source>
        <strain evidence="1 2">DSM 23141</strain>
    </source>
</reference>
<protein>
    <recommendedName>
        <fullName evidence="3">TetR/AcrR family transcriptional regulator</fullName>
    </recommendedName>
</protein>
<sequence length="195" mass="21751">MIIDDGFDRVDLRSVSRRLDCREDELTAIVPTLEELVVRTLERETNQMIGAALDNISRDPNGGLLSRIYYYVLTSVYENELVRRLYLTDPRSLGRMVSAIDGFEFRPRTAIPEQLVIDLQNAGLVRHDSHPATVAAILTALSAGLALSAPTIDFDRAARGAEDALRTLVDADVTDTTRGKEIYHAYALELQTAFR</sequence>
<gene>
    <name evidence="1" type="ORF">BJ979_002150</name>
</gene>
<organism evidence="1 2">
    <name type="scientific">Schumannella luteola</name>
    <dbReference type="NCBI Taxonomy" id="472059"/>
    <lineage>
        <taxon>Bacteria</taxon>
        <taxon>Bacillati</taxon>
        <taxon>Actinomycetota</taxon>
        <taxon>Actinomycetes</taxon>
        <taxon>Micrococcales</taxon>
        <taxon>Microbacteriaceae</taxon>
        <taxon>Schumannella</taxon>
    </lineage>
</organism>
<evidence type="ECO:0000313" key="1">
    <source>
        <dbReference type="EMBL" id="NYG99524.1"/>
    </source>
</evidence>
<dbReference type="Gene3D" id="1.10.357.10">
    <property type="entry name" value="Tetracycline Repressor, domain 2"/>
    <property type="match status" value="1"/>
</dbReference>
<keyword evidence="2" id="KW-1185">Reference proteome</keyword>
<evidence type="ECO:0008006" key="3">
    <source>
        <dbReference type="Google" id="ProtNLM"/>
    </source>
</evidence>
<comment type="caution">
    <text evidence="1">The sequence shown here is derived from an EMBL/GenBank/DDBJ whole genome shotgun (WGS) entry which is preliminary data.</text>
</comment>
<name>A0A852YDZ4_9MICO</name>
<proteinExistence type="predicted"/>
<evidence type="ECO:0000313" key="2">
    <source>
        <dbReference type="Proteomes" id="UP000553888"/>
    </source>
</evidence>
<dbReference type="RefSeq" id="WP_179567755.1">
    <property type="nucleotide sequence ID" value="NZ_JACBZY010000001.1"/>
</dbReference>
<accession>A0A852YDZ4</accession>